<protein>
    <submittedName>
        <fullName evidence="1">Uncharacterized protein</fullName>
    </submittedName>
</protein>
<proteinExistence type="predicted"/>
<reference evidence="1 2" key="1">
    <citation type="journal article" date="2012" name="Eukaryot. Cell">
        <title>Genome sequence of the fungus Glarea lozoyensis: the first genome sequence of a species from the Helotiaceae family.</title>
        <authorList>
            <person name="Youssar L."/>
            <person name="Gruening B.A."/>
            <person name="Erxleben A."/>
            <person name="Guenther S."/>
            <person name="Huettel W."/>
        </authorList>
    </citation>
    <scope>NUCLEOTIDE SEQUENCE [LARGE SCALE GENOMIC DNA]</scope>
    <source>
        <strain evidence="2">ATCC 74030 / MF5533</strain>
    </source>
</reference>
<dbReference type="EMBL" id="AGUE01000120">
    <property type="protein sequence ID" value="EHK99318.1"/>
    <property type="molecule type" value="Genomic_DNA"/>
</dbReference>
<dbReference type="Proteomes" id="UP000005446">
    <property type="component" value="Unassembled WGS sequence"/>
</dbReference>
<gene>
    <name evidence="1" type="ORF">M7I_4783</name>
</gene>
<sequence length="33" mass="3677">MLISPTAVLDEENFVFKGSNGTYGWPGEVFKKD</sequence>
<evidence type="ECO:0000313" key="2">
    <source>
        <dbReference type="Proteomes" id="UP000005446"/>
    </source>
</evidence>
<accession>H0EQ40</accession>
<dbReference type="HOGENOM" id="CLU_3384878_0_0_1"/>
<evidence type="ECO:0000313" key="1">
    <source>
        <dbReference type="EMBL" id="EHK99318.1"/>
    </source>
</evidence>
<comment type="caution">
    <text evidence="1">The sequence shown here is derived from an EMBL/GenBank/DDBJ whole genome shotgun (WGS) entry which is preliminary data.</text>
</comment>
<dbReference type="InParanoid" id="H0EQ40"/>
<name>H0EQ40_GLAL7</name>
<organism evidence="1 2">
    <name type="scientific">Glarea lozoyensis (strain ATCC 74030 / MF5533)</name>
    <dbReference type="NCBI Taxonomy" id="1104152"/>
    <lineage>
        <taxon>Eukaryota</taxon>
        <taxon>Fungi</taxon>
        <taxon>Dikarya</taxon>
        <taxon>Ascomycota</taxon>
        <taxon>Pezizomycotina</taxon>
        <taxon>Leotiomycetes</taxon>
        <taxon>Helotiales</taxon>
        <taxon>Helotiaceae</taxon>
        <taxon>Glarea</taxon>
    </lineage>
</organism>
<dbReference type="OrthoDB" id="4841025at2759"/>
<dbReference type="AlphaFoldDB" id="H0EQ40"/>
<keyword evidence="2" id="KW-1185">Reference proteome</keyword>